<dbReference type="PANTHER" id="PTHR45793:SF15">
    <property type="entry name" value="DIVERGENT PAIRED-RELATED HOMEOBOX"/>
    <property type="match status" value="1"/>
</dbReference>
<protein>
    <submittedName>
        <fullName evidence="9">Divergent-paired related homeobox</fullName>
    </submittedName>
</protein>
<evidence type="ECO:0000256" key="1">
    <source>
        <dbReference type="ARBA" id="ARBA00004123"/>
    </source>
</evidence>
<keyword evidence="4 5" id="KW-0539">Nucleus</keyword>
<name>A0A8C5Y933_MICMU</name>
<keyword evidence="10" id="KW-1185">Reference proteome</keyword>
<evidence type="ECO:0000256" key="2">
    <source>
        <dbReference type="ARBA" id="ARBA00023125"/>
    </source>
</evidence>
<evidence type="ECO:0000256" key="7">
    <source>
        <dbReference type="SAM" id="MobiDB-lite"/>
    </source>
</evidence>
<evidence type="ECO:0000256" key="6">
    <source>
        <dbReference type="RuleBase" id="RU000682"/>
    </source>
</evidence>
<evidence type="ECO:0000313" key="9">
    <source>
        <dbReference type="Ensembl" id="ENSMICP00000047600.1"/>
    </source>
</evidence>
<feature type="domain" description="Homeobox" evidence="8">
    <location>
        <begin position="14"/>
        <end position="74"/>
    </location>
</feature>
<keyword evidence="3 5" id="KW-0371">Homeobox</keyword>
<evidence type="ECO:0000259" key="8">
    <source>
        <dbReference type="PROSITE" id="PS50071"/>
    </source>
</evidence>
<dbReference type="InterPro" id="IPR017970">
    <property type="entry name" value="Homeobox_CS"/>
</dbReference>
<reference evidence="9" key="3">
    <citation type="submission" date="2025-09" db="UniProtKB">
        <authorList>
            <consortium name="Ensembl"/>
        </authorList>
    </citation>
    <scope>IDENTIFICATION</scope>
</reference>
<reference evidence="9" key="2">
    <citation type="submission" date="2025-08" db="UniProtKB">
        <authorList>
            <consortium name="Ensembl"/>
        </authorList>
    </citation>
    <scope>IDENTIFICATION</scope>
</reference>
<evidence type="ECO:0000313" key="10">
    <source>
        <dbReference type="Proteomes" id="UP000694394"/>
    </source>
</evidence>
<feature type="compositionally biased region" description="Polar residues" evidence="7">
    <location>
        <begin position="96"/>
        <end position="105"/>
    </location>
</feature>
<dbReference type="AlphaFoldDB" id="A0A8C5Y933"/>
<dbReference type="GO" id="GO:0000981">
    <property type="term" value="F:DNA-binding transcription factor activity, RNA polymerase II-specific"/>
    <property type="evidence" value="ECO:0007669"/>
    <property type="project" value="InterPro"/>
</dbReference>
<dbReference type="SUPFAM" id="SSF46689">
    <property type="entry name" value="Homeodomain-like"/>
    <property type="match status" value="1"/>
</dbReference>
<feature type="region of interest" description="Disordered" evidence="7">
    <location>
        <begin position="71"/>
        <end position="116"/>
    </location>
</feature>
<dbReference type="EMBL" id="ABDC03026525">
    <property type="status" value="NOT_ANNOTATED_CDS"/>
    <property type="molecule type" value="Genomic_DNA"/>
</dbReference>
<dbReference type="CDD" id="cd00086">
    <property type="entry name" value="homeodomain"/>
    <property type="match status" value="1"/>
</dbReference>
<reference evidence="9" key="1">
    <citation type="submission" date="2016-12" db="EMBL/GenBank/DDBJ databases">
        <title>Mouse lemur reference genome and diversity panel.</title>
        <authorList>
            <person name="Harris R."/>
            <person name="Larsen P."/>
            <person name="Liu Y."/>
            <person name="Hughes D.S."/>
            <person name="Murali S."/>
            <person name="Raveendran M."/>
            <person name="Korchina V."/>
            <person name="Wang M."/>
            <person name="Jhangiani S."/>
            <person name="Bandaranaike D."/>
            <person name="Bellair M."/>
            <person name="Blankenburg K."/>
            <person name="Chao H."/>
            <person name="Dahdouli M."/>
            <person name="Dinh H."/>
            <person name="Doddapaneni H."/>
            <person name="English A."/>
            <person name="Firestine M."/>
            <person name="Gnanaolivu R."/>
            <person name="Gross S."/>
            <person name="Hernandez B."/>
            <person name="Javaid M."/>
            <person name="Jayaseelan J."/>
            <person name="Jones J."/>
            <person name="Khan Z."/>
            <person name="Kovar C."/>
            <person name="Kurapati P."/>
            <person name="Le B."/>
            <person name="Lee S."/>
            <person name="Li M."/>
            <person name="Mathew T."/>
            <person name="Narasimhan A."/>
            <person name="Ngo D."/>
            <person name="Nguyen L."/>
            <person name="Okwuonu G."/>
            <person name="Ongeri F."/>
            <person name="Osuji N."/>
            <person name="Pu L.-L."/>
            <person name="Puazo M."/>
            <person name="Quiroz J."/>
            <person name="Raj R."/>
            <person name="Rajbhandari K."/>
            <person name="Reid J.G."/>
            <person name="Santibanez J."/>
            <person name="Sexton D."/>
            <person name="Skinner E."/>
            <person name="Vee V."/>
            <person name="Weissenberger G."/>
            <person name="Wu Y."/>
            <person name="Xin Y."/>
            <person name="Han Y."/>
            <person name="Campbell C."/>
            <person name="Brown A."/>
            <person name="Sullivan B."/>
            <person name="Shelton J."/>
            <person name="Brown S."/>
            <person name="Dudchenko O."/>
            <person name="Machol I."/>
            <person name="Durand N."/>
            <person name="Shamim M."/>
            <person name="Lieberman A."/>
            <person name="Muzny D.M."/>
            <person name="Richards S."/>
            <person name="Yoder A."/>
            <person name="Worley K.C."/>
            <person name="Rogers J."/>
            <person name="Gibbs R.A."/>
        </authorList>
    </citation>
    <scope>NUCLEOTIDE SEQUENCE [LARGE SCALE GENOMIC DNA]</scope>
</reference>
<dbReference type="SMART" id="SM00389">
    <property type="entry name" value="HOX"/>
    <property type="match status" value="1"/>
</dbReference>
<organism evidence="9 10">
    <name type="scientific">Microcebus murinus</name>
    <name type="common">Gray mouse lemur</name>
    <name type="synonym">Lemur murinus</name>
    <dbReference type="NCBI Taxonomy" id="30608"/>
    <lineage>
        <taxon>Eukaryota</taxon>
        <taxon>Metazoa</taxon>
        <taxon>Chordata</taxon>
        <taxon>Craniata</taxon>
        <taxon>Vertebrata</taxon>
        <taxon>Euteleostomi</taxon>
        <taxon>Mammalia</taxon>
        <taxon>Eutheria</taxon>
        <taxon>Euarchontoglires</taxon>
        <taxon>Primates</taxon>
        <taxon>Strepsirrhini</taxon>
        <taxon>Lemuriformes</taxon>
        <taxon>Cheirogaleidae</taxon>
        <taxon>Microcebus</taxon>
    </lineage>
</organism>
<dbReference type="PROSITE" id="PS00027">
    <property type="entry name" value="HOMEOBOX_1"/>
    <property type="match status" value="1"/>
</dbReference>
<dbReference type="PROSITE" id="PS50071">
    <property type="entry name" value="HOMEOBOX_2"/>
    <property type="match status" value="1"/>
</dbReference>
<gene>
    <name evidence="9" type="primary">DPRX</name>
</gene>
<comment type="subcellular location">
    <subcellularLocation>
        <location evidence="1 5 6">Nucleus</location>
    </subcellularLocation>
</comment>
<feature type="compositionally biased region" description="Pro residues" evidence="7">
    <location>
        <begin position="83"/>
        <end position="92"/>
    </location>
</feature>
<dbReference type="GO" id="GO:0005634">
    <property type="term" value="C:nucleus"/>
    <property type="evidence" value="ECO:0007669"/>
    <property type="project" value="UniProtKB-SubCell"/>
</dbReference>
<keyword evidence="2 5" id="KW-0238">DNA-binding</keyword>
<dbReference type="EMBL" id="ABDC03026524">
    <property type="status" value="NOT_ANNOTATED_CDS"/>
    <property type="molecule type" value="Genomic_DNA"/>
</dbReference>
<dbReference type="GeneTree" id="ENSGT00640000091698"/>
<dbReference type="Ensembl" id="ENSMICT00000065557.1">
    <property type="protein sequence ID" value="ENSMICP00000047600.1"/>
    <property type="gene ID" value="ENSMICG00000047562.1"/>
</dbReference>
<proteinExistence type="predicted"/>
<evidence type="ECO:0000256" key="5">
    <source>
        <dbReference type="PROSITE-ProRule" id="PRU00108"/>
    </source>
</evidence>
<dbReference type="PANTHER" id="PTHR45793">
    <property type="entry name" value="HOMEOBOX PROTEIN"/>
    <property type="match status" value="1"/>
</dbReference>
<accession>A0A8C5Y933</accession>
<dbReference type="InterPro" id="IPR001356">
    <property type="entry name" value="HD"/>
</dbReference>
<sequence length="193" mass="21625">MAGCEELPQGTHQVHPHRKRTMFTEKQLEALNMLFNENPYPNPSLQREMASKIDIHPTVLQVWFKNHRAKLKKAKSKTVQPKQAPPPQPPAPEAANKTTPSQGTVDPQPRPPNPTYPVGLVYRGHQAPAYHLSLYPSVKGPVDVFLGHRIVHFGCCHDPNIYCLYPIVESQAGSARLGPHVVGCSLLRSRERR</sequence>
<dbReference type="InterPro" id="IPR009057">
    <property type="entry name" value="Homeodomain-like_sf"/>
</dbReference>
<feature type="DNA-binding region" description="Homeobox" evidence="5">
    <location>
        <begin position="16"/>
        <end position="75"/>
    </location>
</feature>
<dbReference type="GO" id="GO:0000978">
    <property type="term" value="F:RNA polymerase II cis-regulatory region sequence-specific DNA binding"/>
    <property type="evidence" value="ECO:0007669"/>
    <property type="project" value="TreeGrafter"/>
</dbReference>
<evidence type="ECO:0000256" key="4">
    <source>
        <dbReference type="ARBA" id="ARBA00023242"/>
    </source>
</evidence>
<dbReference type="Pfam" id="PF00046">
    <property type="entry name" value="Homeodomain"/>
    <property type="match status" value="1"/>
</dbReference>
<evidence type="ECO:0000256" key="3">
    <source>
        <dbReference type="ARBA" id="ARBA00023155"/>
    </source>
</evidence>
<feature type="region of interest" description="Disordered" evidence="7">
    <location>
        <begin position="1"/>
        <end position="20"/>
    </location>
</feature>
<dbReference type="Gene3D" id="1.10.10.60">
    <property type="entry name" value="Homeodomain-like"/>
    <property type="match status" value="1"/>
</dbReference>
<dbReference type="Proteomes" id="UP000694394">
    <property type="component" value="Chromosome 22"/>
</dbReference>